<dbReference type="Gene3D" id="3.40.1710.10">
    <property type="entry name" value="abc type-2 transporter like domain"/>
    <property type="match status" value="1"/>
</dbReference>
<protein>
    <submittedName>
        <fullName evidence="7">Membrane protein</fullName>
    </submittedName>
</protein>
<dbReference type="InterPro" id="IPR051328">
    <property type="entry name" value="T7SS_ABC-Transporter"/>
</dbReference>
<accession>A0A0N9N6X0</accession>
<feature type="transmembrane region" description="Helical" evidence="5">
    <location>
        <begin position="21"/>
        <end position="43"/>
    </location>
</feature>
<evidence type="ECO:0000313" key="8">
    <source>
        <dbReference type="Proteomes" id="UP000063789"/>
    </source>
</evidence>
<dbReference type="OrthoDB" id="9811483at2"/>
<evidence type="ECO:0000313" key="7">
    <source>
        <dbReference type="EMBL" id="ALG86337.1"/>
    </source>
</evidence>
<feature type="domain" description="ABC-2 type transporter transmembrane" evidence="6">
    <location>
        <begin position="24"/>
        <end position="165"/>
    </location>
</feature>
<dbReference type="NCBIfam" id="TIGR03062">
    <property type="entry name" value="pip_yhgE_Cterm"/>
    <property type="match status" value="1"/>
</dbReference>
<dbReference type="GO" id="GO:0140359">
    <property type="term" value="F:ABC-type transporter activity"/>
    <property type="evidence" value="ECO:0007669"/>
    <property type="project" value="InterPro"/>
</dbReference>
<evidence type="ECO:0000256" key="2">
    <source>
        <dbReference type="ARBA" id="ARBA00022692"/>
    </source>
</evidence>
<feature type="domain" description="ABC-2 type transporter transmembrane" evidence="6">
    <location>
        <begin position="444"/>
        <end position="649"/>
    </location>
</feature>
<dbReference type="EMBL" id="CP011853">
    <property type="protein sequence ID" value="ALG86337.1"/>
    <property type="molecule type" value="Genomic_DNA"/>
</dbReference>
<keyword evidence="8" id="KW-1185">Reference proteome</keyword>
<reference evidence="8" key="1">
    <citation type="submission" date="2015-06" db="EMBL/GenBank/DDBJ databases">
        <title>Complete genome sequence and metabolic analysis of phthalate degradation pathway in Gordonia sp. QH-11.</title>
        <authorList>
            <person name="Jin D."/>
            <person name="Kong X."/>
            <person name="Bai Z."/>
        </authorList>
    </citation>
    <scope>NUCLEOTIDE SEQUENCE [LARGE SCALE GENOMIC DNA]</scope>
    <source>
        <strain evidence="8">QH-11</strain>
    </source>
</reference>
<keyword evidence="3 5" id="KW-1133">Transmembrane helix</keyword>
<evidence type="ECO:0000256" key="1">
    <source>
        <dbReference type="ARBA" id="ARBA00004141"/>
    </source>
</evidence>
<dbReference type="PANTHER" id="PTHR43077">
    <property type="entry name" value="TRANSPORT PERMEASE YVFS-RELATED"/>
    <property type="match status" value="1"/>
</dbReference>
<keyword evidence="2 5" id="KW-0812">Transmembrane</keyword>
<dbReference type="InterPro" id="IPR013525">
    <property type="entry name" value="ABC2_TM"/>
</dbReference>
<comment type="subcellular location">
    <subcellularLocation>
        <location evidence="1">Membrane</location>
        <topology evidence="1">Multi-pass membrane protein</topology>
    </subcellularLocation>
</comment>
<dbReference type="AlphaFoldDB" id="A0A0N9N6X0"/>
<dbReference type="PATRIC" id="fig|1136941.3.peg.4077"/>
<dbReference type="STRING" id="1136941.ACH46_19910"/>
<evidence type="ECO:0000256" key="5">
    <source>
        <dbReference type="SAM" id="Phobius"/>
    </source>
</evidence>
<dbReference type="Pfam" id="PF12698">
    <property type="entry name" value="ABC2_membrane_3"/>
    <property type="match status" value="2"/>
</dbReference>
<gene>
    <name evidence="7" type="ORF">ACH46_19910</name>
</gene>
<keyword evidence="4 5" id="KW-0472">Membrane</keyword>
<dbReference type="NCBIfam" id="TIGR03057">
    <property type="entry name" value="xxxLxxG_by_4"/>
    <property type="match status" value="7"/>
</dbReference>
<feature type="transmembrane region" description="Helical" evidence="5">
    <location>
        <begin position="473"/>
        <end position="493"/>
    </location>
</feature>
<feature type="transmembrane region" description="Helical" evidence="5">
    <location>
        <begin position="630"/>
        <end position="652"/>
    </location>
</feature>
<proteinExistence type="predicted"/>
<evidence type="ECO:0000256" key="4">
    <source>
        <dbReference type="ARBA" id="ARBA00023136"/>
    </source>
</evidence>
<dbReference type="InterPro" id="IPR017501">
    <property type="entry name" value="Phage_infect_YhgE_C"/>
</dbReference>
<dbReference type="KEGG" id="goq:ACH46_19910"/>
<name>A0A0N9N6X0_9ACTN</name>
<dbReference type="InterPro" id="IPR017500">
    <property type="entry name" value="Phage_infect_YhgE_N"/>
</dbReference>
<feature type="transmembrane region" description="Helical" evidence="5">
    <location>
        <begin position="514"/>
        <end position="536"/>
    </location>
</feature>
<dbReference type="RefSeq" id="WP_062394540.1">
    <property type="nucleotide sequence ID" value="NZ_CP011853.1"/>
</dbReference>
<evidence type="ECO:0000256" key="3">
    <source>
        <dbReference type="ARBA" id="ARBA00022989"/>
    </source>
</evidence>
<sequence length="669" mass="69750">MLAGMSLGTELKRYSKGAMPRIAILTVILMPLLYGAMYLWVFWNPFDEVAKVPVALVNQDQPVEANGKTLNAGQQVRDELLSSGELDLHAVDSREAADGLASGKYYFTISIPKDFSSSIASALTPDPHKAKIQFTFNDANNYLAGVIGQSAAAQVTQALNDNIGGQAVDQVLVGLTTAGDGLHKAADGSAQLADGLKKADDGAQQLASGSKELATNMVTARDGSAQLADGTAQLASGINSAVVPLKSMLNNVQASGLKPSQYAADAAKLSSDLSDVLGVIGAAGAGQSQAAQSVSQVIAGLRRSNDPNARALANALAPVQDFLQTQGVNPSTTAEVNRLAKQSDALSAQLGDKNSPLRSTLVMLENGQLASKVGELQDGANQLQTGAAQLHSGLVQLTDGSERLATGAGELAQGTPQLSAGAEELATGLADGVKQLPNFGSDKQRQATATNLSQPVELSSFTHNKAPTFGTGFAPFFLPLAMFIGAIIIWMMLKPLQSRAVINGLGGLRSVLASYWPAVLLAVAQVVVMFCVAHFAVGLDAVHPLGMLGFMLLVSGTFVALIQMFNAVLGVAVGRVVSLAFLMVQIVASGGIYPVETTAKPAQWFHPYDPMSYAVTGLRQLISGGVDSRLWIAVAVLAGISAVCLAISSWAARRNRQYTMVQLFPPIEV</sequence>
<reference evidence="7 8" key="2">
    <citation type="journal article" date="2017" name="Int. J. Syst. Evol. Microbiol.">
        <title>Gordonia phthalatica sp. nov., a di-n-butyl phthalate-degrading bacterium isolated from activated sludge.</title>
        <authorList>
            <person name="Jin D."/>
            <person name="Kong X."/>
            <person name="Jia M."/>
            <person name="Yu X."/>
            <person name="Wang X."/>
            <person name="Zhuang X."/>
            <person name="Deng Y."/>
            <person name="Bai Z."/>
        </authorList>
    </citation>
    <scope>NUCLEOTIDE SEQUENCE [LARGE SCALE GENOMIC DNA]</scope>
    <source>
        <strain evidence="7 8">QH-11</strain>
    </source>
</reference>
<evidence type="ECO:0000259" key="6">
    <source>
        <dbReference type="Pfam" id="PF12698"/>
    </source>
</evidence>
<dbReference type="GO" id="GO:0016020">
    <property type="term" value="C:membrane"/>
    <property type="evidence" value="ECO:0007669"/>
    <property type="project" value="UniProtKB-SubCell"/>
</dbReference>
<dbReference type="NCBIfam" id="TIGR03061">
    <property type="entry name" value="pip_yhgE_Nterm"/>
    <property type="match status" value="1"/>
</dbReference>
<organism evidence="7 8">
    <name type="scientific">Gordonia phthalatica</name>
    <dbReference type="NCBI Taxonomy" id="1136941"/>
    <lineage>
        <taxon>Bacteria</taxon>
        <taxon>Bacillati</taxon>
        <taxon>Actinomycetota</taxon>
        <taxon>Actinomycetes</taxon>
        <taxon>Mycobacteriales</taxon>
        <taxon>Gordoniaceae</taxon>
        <taxon>Gordonia</taxon>
    </lineage>
</organism>
<feature type="transmembrane region" description="Helical" evidence="5">
    <location>
        <begin position="576"/>
        <end position="595"/>
    </location>
</feature>
<dbReference type="InterPro" id="IPR023908">
    <property type="entry name" value="xxxLxxG_rpt"/>
</dbReference>
<dbReference type="Proteomes" id="UP000063789">
    <property type="component" value="Chromosome"/>
</dbReference>
<dbReference type="PANTHER" id="PTHR43077:SF5">
    <property type="entry name" value="PHAGE INFECTION PROTEIN"/>
    <property type="match status" value="1"/>
</dbReference>
<feature type="transmembrane region" description="Helical" evidence="5">
    <location>
        <begin position="548"/>
        <end position="569"/>
    </location>
</feature>